<dbReference type="GO" id="GO:0000976">
    <property type="term" value="F:transcription cis-regulatory region binding"/>
    <property type="evidence" value="ECO:0007669"/>
    <property type="project" value="TreeGrafter"/>
</dbReference>
<gene>
    <name evidence="5" type="ORF">SBA1_630073</name>
</gene>
<dbReference type="GO" id="GO:0003700">
    <property type="term" value="F:DNA-binding transcription factor activity"/>
    <property type="evidence" value="ECO:0007669"/>
    <property type="project" value="TreeGrafter"/>
</dbReference>
<dbReference type="Gene3D" id="1.10.260.40">
    <property type="entry name" value="lambda repressor-like DNA-binding domains"/>
    <property type="match status" value="1"/>
</dbReference>
<dbReference type="InterPro" id="IPR000843">
    <property type="entry name" value="HTH_LacI"/>
</dbReference>
<dbReference type="PROSITE" id="PS50932">
    <property type="entry name" value="HTH_LACI_2"/>
    <property type="match status" value="1"/>
</dbReference>
<dbReference type="InterPro" id="IPR010982">
    <property type="entry name" value="Lambda_DNA-bd_dom_sf"/>
</dbReference>
<keyword evidence="1" id="KW-0805">Transcription regulation</keyword>
<accession>A0A2U3L2H7</accession>
<dbReference type="PANTHER" id="PTHR30146:SF109">
    <property type="entry name" value="HTH-TYPE TRANSCRIPTIONAL REGULATOR GALS"/>
    <property type="match status" value="1"/>
</dbReference>
<sequence>MVTLRDVAEESRLSISTVSLVLNGGPSSARIPPRTKEHIQRVAKQLGYRPNLFARSLRSNRSQSLGIVAFDITDPYCALILRGIEKHLRASGYFPILTDLQNSVAEFPRCVDMLLGRRVEGFIAIANPTYLGPELFAKFVPRQTPTVLIGRELSRSPMSSVAVDNAAGTRQALQHLYQLGHNKIAFIKGPKELVDTQPRWRGLECFAQEVGLKMDTKLIRNIKGQNSTYAEGQSLTEELLKANREFTALVAFDDLTACAAIGSLTRAGRVVPRDCSVVGFDDIPNSEFYNPPLTTIQQQLELQGSLGAEIVEELIRASIEKRTSVPRHRKVTPRLIVRESTCPAPRP</sequence>
<dbReference type="InterPro" id="IPR028082">
    <property type="entry name" value="Peripla_BP_I"/>
</dbReference>
<dbReference type="SMART" id="SM00354">
    <property type="entry name" value="HTH_LACI"/>
    <property type="match status" value="1"/>
</dbReference>
<dbReference type="SUPFAM" id="SSF53822">
    <property type="entry name" value="Periplasmic binding protein-like I"/>
    <property type="match status" value="1"/>
</dbReference>
<dbReference type="EMBL" id="OMOD01000159">
    <property type="protein sequence ID" value="SPF46124.1"/>
    <property type="molecule type" value="Genomic_DNA"/>
</dbReference>
<organism evidence="5 6">
    <name type="scientific">Candidatus Sulfotelmatobacter kueseliae</name>
    <dbReference type="NCBI Taxonomy" id="2042962"/>
    <lineage>
        <taxon>Bacteria</taxon>
        <taxon>Pseudomonadati</taxon>
        <taxon>Acidobacteriota</taxon>
        <taxon>Terriglobia</taxon>
        <taxon>Terriglobales</taxon>
        <taxon>Candidatus Korobacteraceae</taxon>
        <taxon>Candidatus Sulfotelmatobacter</taxon>
    </lineage>
</organism>
<proteinExistence type="predicted"/>
<dbReference type="InterPro" id="IPR046335">
    <property type="entry name" value="LacI/GalR-like_sensor"/>
</dbReference>
<protein>
    <submittedName>
        <fullName evidence="5">Transcriptional regulator, LacI family</fullName>
    </submittedName>
</protein>
<evidence type="ECO:0000256" key="1">
    <source>
        <dbReference type="ARBA" id="ARBA00023015"/>
    </source>
</evidence>
<dbReference type="Gene3D" id="3.40.50.2300">
    <property type="match status" value="2"/>
</dbReference>
<evidence type="ECO:0000313" key="6">
    <source>
        <dbReference type="Proteomes" id="UP000238701"/>
    </source>
</evidence>
<dbReference type="Pfam" id="PF13377">
    <property type="entry name" value="Peripla_BP_3"/>
    <property type="match status" value="1"/>
</dbReference>
<evidence type="ECO:0000256" key="2">
    <source>
        <dbReference type="ARBA" id="ARBA00023125"/>
    </source>
</evidence>
<name>A0A2U3L2H7_9BACT</name>
<reference evidence="6" key="1">
    <citation type="submission" date="2018-02" db="EMBL/GenBank/DDBJ databases">
        <authorList>
            <person name="Hausmann B."/>
        </authorList>
    </citation>
    <scope>NUCLEOTIDE SEQUENCE [LARGE SCALE GENOMIC DNA]</scope>
    <source>
        <strain evidence="6">Peat soil MAG SbA1</strain>
    </source>
</reference>
<evidence type="ECO:0000313" key="5">
    <source>
        <dbReference type="EMBL" id="SPF46124.1"/>
    </source>
</evidence>
<dbReference type="Pfam" id="PF00356">
    <property type="entry name" value="LacI"/>
    <property type="match status" value="1"/>
</dbReference>
<dbReference type="CDD" id="cd06267">
    <property type="entry name" value="PBP1_LacI_sugar_binding-like"/>
    <property type="match status" value="1"/>
</dbReference>
<keyword evidence="2" id="KW-0238">DNA-binding</keyword>
<dbReference type="PANTHER" id="PTHR30146">
    <property type="entry name" value="LACI-RELATED TRANSCRIPTIONAL REPRESSOR"/>
    <property type="match status" value="1"/>
</dbReference>
<evidence type="ECO:0000259" key="4">
    <source>
        <dbReference type="PROSITE" id="PS50932"/>
    </source>
</evidence>
<dbReference type="AlphaFoldDB" id="A0A2U3L2H7"/>
<evidence type="ECO:0000256" key="3">
    <source>
        <dbReference type="ARBA" id="ARBA00023163"/>
    </source>
</evidence>
<dbReference type="Proteomes" id="UP000238701">
    <property type="component" value="Unassembled WGS sequence"/>
</dbReference>
<dbReference type="CDD" id="cd01392">
    <property type="entry name" value="HTH_LacI"/>
    <property type="match status" value="1"/>
</dbReference>
<dbReference type="SUPFAM" id="SSF47413">
    <property type="entry name" value="lambda repressor-like DNA-binding domains"/>
    <property type="match status" value="1"/>
</dbReference>
<feature type="domain" description="HTH lacI-type" evidence="4">
    <location>
        <begin position="2"/>
        <end position="59"/>
    </location>
</feature>
<dbReference type="OrthoDB" id="110416at2"/>
<keyword evidence="3" id="KW-0804">Transcription</keyword>